<reference evidence="1 2" key="1">
    <citation type="journal article" date="2019" name="Sci. Transl. Med.">
        <title>Quorum sensing between bacterial species on the skin protects against epidermal injury in atopic dermatitis.</title>
        <authorList>
            <person name="Williams M.R."/>
        </authorList>
    </citation>
    <scope>NUCLEOTIDE SEQUENCE [LARGE SCALE GENOMIC DNA]</scope>
    <source>
        <strain evidence="1 2">E7</strain>
    </source>
</reference>
<protein>
    <submittedName>
        <fullName evidence="1">MarR family transcriptional regulator</fullName>
    </submittedName>
</protein>
<sequence length="31" mass="3819">CLPQEFDTTEYNETKYVFEELEQTLKHLIEK</sequence>
<comment type="caution">
    <text evidence="1">The sequence shown here is derived from an EMBL/GenBank/DDBJ whole genome shotgun (WGS) entry which is preliminary data.</text>
</comment>
<accession>A0A4Q9VZ32</accession>
<dbReference type="Proteomes" id="UP000293637">
    <property type="component" value="Unassembled WGS sequence"/>
</dbReference>
<proteinExistence type="predicted"/>
<name>A0A4Q9VZ32_STALU</name>
<evidence type="ECO:0000313" key="2">
    <source>
        <dbReference type="Proteomes" id="UP000293637"/>
    </source>
</evidence>
<dbReference type="EMBL" id="SCHB01000493">
    <property type="protein sequence ID" value="TBW67549.1"/>
    <property type="molecule type" value="Genomic_DNA"/>
</dbReference>
<organism evidence="1 2">
    <name type="scientific">Staphylococcus lugdunensis</name>
    <dbReference type="NCBI Taxonomy" id="28035"/>
    <lineage>
        <taxon>Bacteria</taxon>
        <taxon>Bacillati</taxon>
        <taxon>Bacillota</taxon>
        <taxon>Bacilli</taxon>
        <taxon>Bacillales</taxon>
        <taxon>Staphylococcaceae</taxon>
        <taxon>Staphylococcus</taxon>
    </lineage>
</organism>
<dbReference type="AlphaFoldDB" id="A0A4Q9VZ32"/>
<evidence type="ECO:0000313" key="1">
    <source>
        <dbReference type="EMBL" id="TBW67549.1"/>
    </source>
</evidence>
<feature type="non-terminal residue" evidence="1">
    <location>
        <position position="1"/>
    </location>
</feature>
<gene>
    <name evidence="1" type="ORF">EQ812_14920</name>
</gene>